<name>A0ABD2NG28_9CUCU</name>
<organism evidence="1 2">
    <name type="scientific">Cryptolaemus montrouzieri</name>
    <dbReference type="NCBI Taxonomy" id="559131"/>
    <lineage>
        <taxon>Eukaryota</taxon>
        <taxon>Metazoa</taxon>
        <taxon>Ecdysozoa</taxon>
        <taxon>Arthropoda</taxon>
        <taxon>Hexapoda</taxon>
        <taxon>Insecta</taxon>
        <taxon>Pterygota</taxon>
        <taxon>Neoptera</taxon>
        <taxon>Endopterygota</taxon>
        <taxon>Coleoptera</taxon>
        <taxon>Polyphaga</taxon>
        <taxon>Cucujiformia</taxon>
        <taxon>Coccinelloidea</taxon>
        <taxon>Coccinellidae</taxon>
        <taxon>Scymninae</taxon>
        <taxon>Scymnini</taxon>
        <taxon>Cryptolaemus</taxon>
    </lineage>
</organism>
<dbReference type="EMBL" id="JABFTP020000103">
    <property type="protein sequence ID" value="KAL3277495.1"/>
    <property type="molecule type" value="Genomic_DNA"/>
</dbReference>
<dbReference type="Proteomes" id="UP001516400">
    <property type="component" value="Unassembled WGS sequence"/>
</dbReference>
<comment type="caution">
    <text evidence="1">The sequence shown here is derived from an EMBL/GenBank/DDBJ whole genome shotgun (WGS) entry which is preliminary data.</text>
</comment>
<dbReference type="AlphaFoldDB" id="A0ABD2NG28"/>
<gene>
    <name evidence="1" type="ORF">HHI36_012841</name>
</gene>
<reference evidence="1 2" key="1">
    <citation type="journal article" date="2021" name="BMC Biol.">
        <title>Horizontally acquired antibacterial genes associated with adaptive radiation of ladybird beetles.</title>
        <authorList>
            <person name="Li H.S."/>
            <person name="Tang X.F."/>
            <person name="Huang Y.H."/>
            <person name="Xu Z.Y."/>
            <person name="Chen M.L."/>
            <person name="Du X.Y."/>
            <person name="Qiu B.Y."/>
            <person name="Chen P.T."/>
            <person name="Zhang W."/>
            <person name="Slipinski A."/>
            <person name="Escalona H.E."/>
            <person name="Waterhouse R.M."/>
            <person name="Zwick A."/>
            <person name="Pang H."/>
        </authorList>
    </citation>
    <scope>NUCLEOTIDE SEQUENCE [LARGE SCALE GENOMIC DNA]</scope>
    <source>
        <strain evidence="1">SYSU2018</strain>
    </source>
</reference>
<evidence type="ECO:0000313" key="2">
    <source>
        <dbReference type="Proteomes" id="UP001516400"/>
    </source>
</evidence>
<sequence length="103" mass="11727">MKEYLLTKKSASALSVELHNARQSHKSINEFGKIFEDFMNNLTLAQFCGNNENAQILAKTNDNFAITTFTNGLRGNDLRVIVRDELEYAIRSAIDEDTSRKKQ</sequence>
<proteinExistence type="predicted"/>
<evidence type="ECO:0008006" key="3">
    <source>
        <dbReference type="Google" id="ProtNLM"/>
    </source>
</evidence>
<evidence type="ECO:0000313" key="1">
    <source>
        <dbReference type="EMBL" id="KAL3277495.1"/>
    </source>
</evidence>
<keyword evidence="2" id="KW-1185">Reference proteome</keyword>
<accession>A0ABD2NG28</accession>
<protein>
    <recommendedName>
        <fullName evidence="3">Retrotransposon gag domain-containing protein</fullName>
    </recommendedName>
</protein>